<evidence type="ECO:0000313" key="13">
    <source>
        <dbReference type="EMBL" id="PPK52047.1"/>
    </source>
</evidence>
<dbReference type="Proteomes" id="UP000239446">
    <property type="component" value="Unassembled WGS sequence"/>
</dbReference>
<evidence type="ECO:0000259" key="11">
    <source>
        <dbReference type="PROSITE" id="PS51779"/>
    </source>
</evidence>
<feature type="chain" id="PRO_5015530434" evidence="10">
    <location>
        <begin position="26"/>
        <end position="554"/>
    </location>
</feature>
<dbReference type="AlphaFoldDB" id="A0A2S6G2H4"/>
<dbReference type="RefSeq" id="WP_181049718.1">
    <property type="nucleotide sequence ID" value="NZ_PTIT01000038.1"/>
</dbReference>
<evidence type="ECO:0000256" key="8">
    <source>
        <dbReference type="ARBA" id="ARBA00023237"/>
    </source>
</evidence>
<evidence type="ECO:0000256" key="10">
    <source>
        <dbReference type="SAM" id="SignalP"/>
    </source>
</evidence>
<dbReference type="GO" id="GO:0009279">
    <property type="term" value="C:cell outer membrane"/>
    <property type="evidence" value="ECO:0007669"/>
    <property type="project" value="UniProtKB-SubCell"/>
</dbReference>
<sequence length="554" mass="62472">MKFDIRTVCMGCLLVPVAFFAPAQAQTLPPELQQRPQVFDPNLDRERSRQLQEEDEERSRANRIEVPALNADQPDPELLPEGDQRFTLKSIRFNASSFLSDEWLQSVAGQYVGREIGFEDLNELLLEINREYRERKLLTARAIIPPQQIRNGELRVVLVEAKIDGVEWVNKPERVSERFYRSRLPELQTGSVLQTNRLLDALQRLNATTPGPMLSADLKAGDEFGTTRVLLDPVEPGRINAQLLANNYGSESSGEWQYGSVGEWNSPLGWGDSLSWAAIATEGTVYGDLEYRVPVNRYNGGIYAGYSRNNLEVINGPYTDLGIEGESQVWRLGFNQPWWLDAAWMLEGGFEYNSSQSETTFEGDIPLSETEVDRMQASLAVQFRQAPWYVRYVQNVVFADTTNLITGDEGDYQTFKGNLYSQRSVGETVRLVIKSRWQYALEDQTLPSTLLFQLGGPSSVRGYVSGVVSAPHGIDASLETHWQFTPGWETSLLIDAGYADDENLLEDTLASVGLGLQYRWNKRLTVNTVYSAAMTDVVPDQDSGQLLFQTTWKF</sequence>
<evidence type="ECO:0000313" key="14">
    <source>
        <dbReference type="Proteomes" id="UP000239446"/>
    </source>
</evidence>
<evidence type="ECO:0000256" key="2">
    <source>
        <dbReference type="ARBA" id="ARBA00009055"/>
    </source>
</evidence>
<keyword evidence="5" id="KW-0812">Transmembrane</keyword>
<dbReference type="PROSITE" id="PS51779">
    <property type="entry name" value="POTRA"/>
    <property type="match status" value="1"/>
</dbReference>
<gene>
    <name evidence="13" type="ORF">B0H24_10385</name>
    <name evidence="12" type="ORF">BY455_1385</name>
</gene>
<dbReference type="GO" id="GO:0098046">
    <property type="term" value="C:type V protein secretion system complex"/>
    <property type="evidence" value="ECO:0007669"/>
    <property type="project" value="TreeGrafter"/>
</dbReference>
<reference evidence="12 15" key="1">
    <citation type="submission" date="2018-02" db="EMBL/GenBank/DDBJ databases">
        <title>Deep subsurface shale carbon reservoir microbial communities from Ohio and West Virginia, USA.</title>
        <authorList>
            <person name="Wrighton K."/>
        </authorList>
    </citation>
    <scope>NUCLEOTIDE SEQUENCE [LARGE SCALE GENOMIC DNA]</scope>
    <source>
        <strain evidence="12 15">UTICA-S1B6</strain>
    </source>
</reference>
<accession>A0A2S6G2H4</accession>
<evidence type="ECO:0000256" key="5">
    <source>
        <dbReference type="ARBA" id="ARBA00022692"/>
    </source>
</evidence>
<keyword evidence="10" id="KW-0732">Signal</keyword>
<evidence type="ECO:0000256" key="3">
    <source>
        <dbReference type="ARBA" id="ARBA00022448"/>
    </source>
</evidence>
<feature type="signal peptide" evidence="10">
    <location>
        <begin position="1"/>
        <end position="25"/>
    </location>
</feature>
<dbReference type="GO" id="GO:0008320">
    <property type="term" value="F:protein transmembrane transporter activity"/>
    <property type="evidence" value="ECO:0007669"/>
    <property type="project" value="TreeGrafter"/>
</dbReference>
<dbReference type="InterPro" id="IPR013686">
    <property type="entry name" value="Polypept-transport_assoc_ShlB"/>
</dbReference>
<dbReference type="InterPro" id="IPR005565">
    <property type="entry name" value="Hemolysn_activator_HlyB_C"/>
</dbReference>
<dbReference type="Gene3D" id="2.40.160.50">
    <property type="entry name" value="membrane protein fhac: a member of the omp85/tpsb transporter family"/>
    <property type="match status" value="1"/>
</dbReference>
<dbReference type="Proteomes" id="UP000239648">
    <property type="component" value="Unassembled WGS sequence"/>
</dbReference>
<dbReference type="PANTHER" id="PTHR34597">
    <property type="entry name" value="SLR1661 PROTEIN"/>
    <property type="match status" value="1"/>
</dbReference>
<keyword evidence="6" id="KW-0653">Protein transport</keyword>
<name>A0A2S6G2H4_9GAMM</name>
<dbReference type="Pfam" id="PF03865">
    <property type="entry name" value="ShlB"/>
    <property type="match status" value="1"/>
</dbReference>
<protein>
    <submittedName>
        <fullName evidence="13">Hemolysin activation/secretion protein</fullName>
    </submittedName>
</protein>
<evidence type="ECO:0000256" key="7">
    <source>
        <dbReference type="ARBA" id="ARBA00023136"/>
    </source>
</evidence>
<dbReference type="GO" id="GO:0046819">
    <property type="term" value="P:protein secretion by the type V secretion system"/>
    <property type="evidence" value="ECO:0007669"/>
    <property type="project" value="TreeGrafter"/>
</dbReference>
<evidence type="ECO:0000313" key="15">
    <source>
        <dbReference type="Proteomes" id="UP000239648"/>
    </source>
</evidence>
<keyword evidence="15" id="KW-1185">Reference proteome</keyword>
<proteinExistence type="inferred from homology"/>
<comment type="similarity">
    <text evidence="2">Belongs to the TPS (TC 1.B.20) family.</text>
</comment>
<reference evidence="13 14" key="2">
    <citation type="submission" date="2018-02" db="EMBL/GenBank/DDBJ databases">
        <title>Subsurface microbial communities from deep shales in Ohio and West Virginia, USA.</title>
        <authorList>
            <person name="Wrighton K."/>
        </authorList>
    </citation>
    <scope>NUCLEOTIDE SEQUENCE [LARGE SCALE GENOMIC DNA]</scope>
    <source>
        <strain evidence="13 14">UTICA-S1B9</strain>
    </source>
</reference>
<dbReference type="Pfam" id="PF08479">
    <property type="entry name" value="POTRA_2"/>
    <property type="match status" value="1"/>
</dbReference>
<comment type="subcellular location">
    <subcellularLocation>
        <location evidence="1">Cell outer membrane</location>
    </subcellularLocation>
</comment>
<dbReference type="EMBL" id="PTIU01000038">
    <property type="protein sequence ID" value="PPK52047.1"/>
    <property type="molecule type" value="Genomic_DNA"/>
</dbReference>
<dbReference type="Gene3D" id="3.10.20.310">
    <property type="entry name" value="membrane protein fhac"/>
    <property type="match status" value="1"/>
</dbReference>
<keyword evidence="8" id="KW-0998">Cell outer membrane</keyword>
<evidence type="ECO:0000256" key="6">
    <source>
        <dbReference type="ARBA" id="ARBA00022927"/>
    </source>
</evidence>
<organism evidence="13 14">
    <name type="scientific">Marinobacter persicus</name>
    <dbReference type="NCBI Taxonomy" id="930118"/>
    <lineage>
        <taxon>Bacteria</taxon>
        <taxon>Pseudomonadati</taxon>
        <taxon>Pseudomonadota</taxon>
        <taxon>Gammaproteobacteria</taxon>
        <taxon>Pseudomonadales</taxon>
        <taxon>Marinobacteraceae</taxon>
        <taxon>Marinobacter</taxon>
    </lineage>
</organism>
<keyword evidence="3" id="KW-0813">Transport</keyword>
<keyword evidence="4" id="KW-1134">Transmembrane beta strand</keyword>
<feature type="region of interest" description="Disordered" evidence="9">
    <location>
        <begin position="31"/>
        <end position="80"/>
    </location>
</feature>
<keyword evidence="7" id="KW-0472">Membrane</keyword>
<dbReference type="InterPro" id="IPR051544">
    <property type="entry name" value="TPS_OM_transporter"/>
</dbReference>
<evidence type="ECO:0000256" key="4">
    <source>
        <dbReference type="ARBA" id="ARBA00022452"/>
    </source>
</evidence>
<evidence type="ECO:0000313" key="12">
    <source>
        <dbReference type="EMBL" id="PPK49998.1"/>
    </source>
</evidence>
<dbReference type="EMBL" id="PTIT01000038">
    <property type="protein sequence ID" value="PPK49998.1"/>
    <property type="molecule type" value="Genomic_DNA"/>
</dbReference>
<feature type="domain" description="POTRA" evidence="11">
    <location>
        <begin position="86"/>
        <end position="161"/>
    </location>
</feature>
<dbReference type="PANTHER" id="PTHR34597:SF1">
    <property type="entry name" value="HEME_HEMOPEXIN TRANSPORTER PROTEIN HUXB"/>
    <property type="match status" value="1"/>
</dbReference>
<feature type="compositionally biased region" description="Basic and acidic residues" evidence="9">
    <location>
        <begin position="42"/>
        <end position="63"/>
    </location>
</feature>
<comment type="caution">
    <text evidence="13">The sequence shown here is derived from an EMBL/GenBank/DDBJ whole genome shotgun (WGS) entry which is preliminary data.</text>
</comment>
<evidence type="ECO:0000256" key="9">
    <source>
        <dbReference type="SAM" id="MobiDB-lite"/>
    </source>
</evidence>
<dbReference type="InterPro" id="IPR034746">
    <property type="entry name" value="POTRA"/>
</dbReference>
<evidence type="ECO:0000256" key="1">
    <source>
        <dbReference type="ARBA" id="ARBA00004442"/>
    </source>
</evidence>